<evidence type="ECO:0000259" key="10">
    <source>
        <dbReference type="Pfam" id="PF05617"/>
    </source>
</evidence>
<evidence type="ECO:0000256" key="7">
    <source>
        <dbReference type="ARBA" id="ARBA00034457"/>
    </source>
</evidence>
<protein>
    <submittedName>
        <fullName evidence="11">OLC1v1008863C1</fullName>
    </submittedName>
</protein>
<dbReference type="Proteomes" id="UP001161247">
    <property type="component" value="Chromosome 6"/>
</dbReference>
<name>A0AAV1DQW0_OLDCO</name>
<keyword evidence="6" id="KW-0968">Cytoplasmic vesicle</keyword>
<dbReference type="GO" id="GO:0031410">
    <property type="term" value="C:cytoplasmic vesicle"/>
    <property type="evidence" value="ECO:0007669"/>
    <property type="project" value="UniProtKB-SubCell"/>
</dbReference>
<evidence type="ECO:0000256" key="3">
    <source>
        <dbReference type="ARBA" id="ARBA00022525"/>
    </source>
</evidence>
<dbReference type="PANTHER" id="PTHR35293">
    <property type="entry name" value="EGG CELL-SECRETED PROTEIN 1.5"/>
    <property type="match status" value="1"/>
</dbReference>
<dbReference type="InterPro" id="IPR008502">
    <property type="entry name" value="Prolamin-like"/>
</dbReference>
<evidence type="ECO:0000256" key="6">
    <source>
        <dbReference type="ARBA" id="ARBA00023329"/>
    </source>
</evidence>
<dbReference type="GO" id="GO:0005576">
    <property type="term" value="C:extracellular region"/>
    <property type="evidence" value="ECO:0007669"/>
    <property type="project" value="UniProtKB-SubCell"/>
</dbReference>
<dbReference type="AlphaFoldDB" id="A0AAV1DQW0"/>
<organism evidence="11 12">
    <name type="scientific">Oldenlandia corymbosa var. corymbosa</name>
    <dbReference type="NCBI Taxonomy" id="529605"/>
    <lineage>
        <taxon>Eukaryota</taxon>
        <taxon>Viridiplantae</taxon>
        <taxon>Streptophyta</taxon>
        <taxon>Embryophyta</taxon>
        <taxon>Tracheophyta</taxon>
        <taxon>Spermatophyta</taxon>
        <taxon>Magnoliopsida</taxon>
        <taxon>eudicotyledons</taxon>
        <taxon>Gunneridae</taxon>
        <taxon>Pentapetalae</taxon>
        <taxon>asterids</taxon>
        <taxon>lamiids</taxon>
        <taxon>Gentianales</taxon>
        <taxon>Rubiaceae</taxon>
        <taxon>Rubioideae</taxon>
        <taxon>Spermacoceae</taxon>
        <taxon>Hedyotis-Oldenlandia complex</taxon>
        <taxon>Oldenlandia</taxon>
    </lineage>
</organism>
<evidence type="ECO:0000256" key="4">
    <source>
        <dbReference type="ARBA" id="ARBA00022729"/>
    </source>
</evidence>
<evidence type="ECO:0000256" key="5">
    <source>
        <dbReference type="ARBA" id="ARBA00023279"/>
    </source>
</evidence>
<comment type="subcellular location">
    <subcellularLocation>
        <location evidence="1">Cytoplasmic vesicle</location>
    </subcellularLocation>
    <subcellularLocation>
        <location evidence="2">Secreted</location>
    </subcellularLocation>
</comment>
<keyword evidence="3" id="KW-0964">Secreted</keyword>
<evidence type="ECO:0000256" key="1">
    <source>
        <dbReference type="ARBA" id="ARBA00004541"/>
    </source>
</evidence>
<comment type="function">
    <text evidence="7">Involved in the regulation of gamete interactions during the double fertilization and to prevent multiple-pollen tube attraction; mediates the redistribution of the gamete fusogen HAP2/GCS1 to the cell surface after secretion upon sperm arrival.</text>
</comment>
<evidence type="ECO:0000256" key="8">
    <source>
        <dbReference type="ARBA" id="ARBA00034484"/>
    </source>
</evidence>
<feature type="chain" id="PRO_5043874975" evidence="9">
    <location>
        <begin position="27"/>
        <end position="142"/>
    </location>
</feature>
<evidence type="ECO:0000313" key="11">
    <source>
        <dbReference type="EMBL" id="CAI9109108.1"/>
    </source>
</evidence>
<evidence type="ECO:0000256" key="9">
    <source>
        <dbReference type="SAM" id="SignalP"/>
    </source>
</evidence>
<gene>
    <name evidence="11" type="ORF">OLC1_LOCUS17062</name>
</gene>
<reference evidence="11" key="1">
    <citation type="submission" date="2023-03" db="EMBL/GenBank/DDBJ databases">
        <authorList>
            <person name="Julca I."/>
        </authorList>
    </citation>
    <scope>NUCLEOTIDE SEQUENCE</scope>
</reference>
<dbReference type="GO" id="GO:0009567">
    <property type="term" value="P:double fertilization forming a zygote and endosperm"/>
    <property type="evidence" value="ECO:0007669"/>
    <property type="project" value="InterPro"/>
</dbReference>
<keyword evidence="4 9" id="KW-0732">Signal</keyword>
<evidence type="ECO:0000256" key="2">
    <source>
        <dbReference type="ARBA" id="ARBA00004613"/>
    </source>
</evidence>
<dbReference type="Pfam" id="PF05617">
    <property type="entry name" value="Prolamin_like"/>
    <property type="match status" value="1"/>
</dbReference>
<dbReference type="EMBL" id="OX459123">
    <property type="protein sequence ID" value="CAI9109108.1"/>
    <property type="molecule type" value="Genomic_DNA"/>
</dbReference>
<dbReference type="InterPro" id="IPR044711">
    <property type="entry name" value="EC11-15"/>
</dbReference>
<dbReference type="PANTHER" id="PTHR35293:SF10">
    <property type="entry name" value="EGG CELL-SECRETED PROTEIN 1.2-RELATED"/>
    <property type="match status" value="1"/>
</dbReference>
<keyword evidence="12" id="KW-1185">Reference proteome</keyword>
<accession>A0AAV1DQW0</accession>
<keyword evidence="5" id="KW-0278">Fertilization</keyword>
<feature type="domain" description="Prolamin-like" evidence="10">
    <location>
        <begin position="59"/>
        <end position="123"/>
    </location>
</feature>
<dbReference type="GO" id="GO:0080155">
    <property type="term" value="P:regulation of double fertilization forming a zygote and endosperm"/>
    <property type="evidence" value="ECO:0007669"/>
    <property type="project" value="UniProtKB-ARBA"/>
</dbReference>
<dbReference type="GO" id="GO:2000008">
    <property type="term" value="P:regulation of protein localization to cell surface"/>
    <property type="evidence" value="ECO:0007669"/>
    <property type="project" value="UniProtKB-ARBA"/>
</dbReference>
<evidence type="ECO:0000313" key="12">
    <source>
        <dbReference type="Proteomes" id="UP001161247"/>
    </source>
</evidence>
<feature type="signal peptide" evidence="9">
    <location>
        <begin position="1"/>
        <end position="26"/>
    </location>
</feature>
<proteinExistence type="inferred from homology"/>
<sequence>MALMRKNVMLLFFILSLLLAISQTFSARVLNSTYDDVFEGVGDGISTNGGSSTTTSSLECWDALSEVTSCSDKIYAYFTGGKADIGPYCCRAINVITHNCWPAILTALGFSTDQTFVLRGYCDASSPNDVVAAGPAEGPSSA</sequence>
<comment type="similarity">
    <text evidence="8">Belongs to the plant egg cell-secreted peptide family.</text>
</comment>